<sequence>MDVTPMSLQMMVPRAADATQVQHNLNQANAMQSDFQAVKQKEEDKLKQEQVREKDELEDGRIKDEPDRQQKQGGGGGSRRRHMAAAEQTEPEPEHFAKDPSRGHLLDISL</sequence>
<gene>
    <name evidence="2" type="ORF">SAMN04487861_1132</name>
</gene>
<feature type="compositionally biased region" description="Basic and acidic residues" evidence="1">
    <location>
        <begin position="92"/>
        <end position="110"/>
    </location>
</feature>
<protein>
    <submittedName>
        <fullName evidence="2">Uncharacterized protein</fullName>
    </submittedName>
</protein>
<dbReference type="Proteomes" id="UP000183639">
    <property type="component" value="Unassembled WGS sequence"/>
</dbReference>
<organism evidence="2 3">
    <name type="scientific">Selenomonas ruminantium</name>
    <dbReference type="NCBI Taxonomy" id="971"/>
    <lineage>
        <taxon>Bacteria</taxon>
        <taxon>Bacillati</taxon>
        <taxon>Bacillota</taxon>
        <taxon>Negativicutes</taxon>
        <taxon>Selenomonadales</taxon>
        <taxon>Selenomonadaceae</taxon>
        <taxon>Selenomonas</taxon>
    </lineage>
</organism>
<evidence type="ECO:0000313" key="2">
    <source>
        <dbReference type="EMBL" id="SFI05838.1"/>
    </source>
</evidence>
<feature type="region of interest" description="Disordered" evidence="1">
    <location>
        <begin position="38"/>
        <end position="110"/>
    </location>
</feature>
<name>A0A1I3F3Q4_SELRU</name>
<dbReference type="EMBL" id="FOQK01000013">
    <property type="protein sequence ID" value="SFI05838.1"/>
    <property type="molecule type" value="Genomic_DNA"/>
</dbReference>
<reference evidence="2 3" key="1">
    <citation type="submission" date="2016-10" db="EMBL/GenBank/DDBJ databases">
        <authorList>
            <person name="de Groot N.N."/>
        </authorList>
    </citation>
    <scope>NUCLEOTIDE SEQUENCE [LARGE SCALE GENOMIC DNA]</scope>
    <source>
        <strain evidence="2 3">Z108</strain>
    </source>
</reference>
<accession>A0A1I3F3Q4</accession>
<dbReference type="AlphaFoldDB" id="A0A1I3F3Q4"/>
<evidence type="ECO:0000256" key="1">
    <source>
        <dbReference type="SAM" id="MobiDB-lite"/>
    </source>
</evidence>
<proteinExistence type="predicted"/>
<evidence type="ECO:0000313" key="3">
    <source>
        <dbReference type="Proteomes" id="UP000183639"/>
    </source>
</evidence>
<feature type="compositionally biased region" description="Basic and acidic residues" evidence="1">
    <location>
        <begin position="39"/>
        <end position="70"/>
    </location>
</feature>